<evidence type="ECO:0000313" key="5">
    <source>
        <dbReference type="Proteomes" id="UP000310158"/>
    </source>
</evidence>
<keyword evidence="5" id="KW-1185">Reference proteome</keyword>
<feature type="compositionally biased region" description="Low complexity" evidence="1">
    <location>
        <begin position="364"/>
        <end position="373"/>
    </location>
</feature>
<accession>A0A4S4M955</accession>
<feature type="chain" id="PRO_5020487286" description="Nuclear pore complex protein NUP96 C-terminal domain-containing protein" evidence="2">
    <location>
        <begin position="19"/>
        <end position="1157"/>
    </location>
</feature>
<evidence type="ECO:0000313" key="4">
    <source>
        <dbReference type="EMBL" id="THH21138.1"/>
    </source>
</evidence>
<evidence type="ECO:0000259" key="3">
    <source>
        <dbReference type="Pfam" id="PF12110"/>
    </source>
</evidence>
<sequence>MLVLSLLSLVLAAPVTLAVPSSSSARASSAQILGCRVPASTLQVPSNQTQLVAPTTPPTFVALGVGVQNYTCSNTSTYTNVGAVADLFDISCLHSTSLFPFIQDIVYGAWSQVPSSVTAAELIDFVRTLGTSSVLGQHYFVPNPTGSGLSPKFDFTSNPEFRGNPEAYIIAARGGDIPSPTSKENIDWLELNNIQGKLAQQVFRVETKAGQPSNASCTPGSPLISVKYTAKYPEFIEELKFRRPVVSPHYIHIFFKSIVLYRPNFQEMARFTAYASDTSEEEEEYQEPAKPPPHSIPSKPIIVETDQDDEAEMSDASSSRMAEDELTSHPPRRKPRDKRALVEEEDGEFYDAHELEEVEDGSEESSSSSSETSPRNERRAKSESIPWPQQVGVDSNRMHVMQASLFRMPEEEEALKAASMEKFGRVTLTKTKTINRKHSRDSEGDGLRSGAQERASFAHDIEPIPYRPSRKYARVDSLASAVTGNEGAMVDAGLALGRSFRVGWGPSATLIHLGTMCAPSSNPKTTANSSILTKALVPFAVSDTDAASISSNLLQHHLSTSPILTDSDGIPFASPATNLNFASFASVFPPSDRSFEALLFRLGHALFDDIDLHLQSTISIDVRNRIYAVRRKTALSSWLEEAVAPAVEEELKSNLSAGSVATAFSRLTGHQVEKACEAAMDGRNVKLATLISQAGGDYEFQEDLRSQLQIWREERIDAHIDEDIRKVYALLAGIVDVLEGSSGTGIEQCPHVSLAQGLDWKRVFGLHLWFAQPMDAPIADVFDAYEQHWRNAPERAAPPVPWYSEKHEPVESIWRLPTDANPPDALYSLIRLYADPACSLSHICSPLSFGPSPIDYSIPWHLYILLSRCMRVRDFADRDGPRGNSDSELSDEEEETIEGHSPSADLLASSYALQLEQMDLIQQAVFVLLHIEGSTGREKAIKDLLARSAPKLDDWMTRGIAGSLKIPLSWINEAKAIYALDNGNVYEAYQLYLQAGLYNAAHELAVLELAPEAVVRDDLELLQALFGRIAGHSVDGWHVRGKAFLDYVNIRTRMPELRTHVLDPETVPDASQADELEELTKSIPKLIHILPNVLRDRSNPRHNVALSDMISELTRELDSVQPLALGQVKSMPVEEATKLRHIHYAVYARFLKSIQVT</sequence>
<dbReference type="InterPro" id="IPR021967">
    <property type="entry name" value="Nup98_C"/>
</dbReference>
<feature type="region of interest" description="Disordered" evidence="1">
    <location>
        <begin position="276"/>
        <end position="391"/>
    </location>
</feature>
<dbReference type="OrthoDB" id="3797628at2759"/>
<dbReference type="InterPro" id="IPR021851">
    <property type="entry name" value="DUF3455"/>
</dbReference>
<feature type="region of interest" description="Disordered" evidence="1">
    <location>
        <begin position="879"/>
        <end position="902"/>
    </location>
</feature>
<name>A0A4S4M955_9AGAM</name>
<dbReference type="Pfam" id="PF11937">
    <property type="entry name" value="DUF3455"/>
    <property type="match status" value="1"/>
</dbReference>
<dbReference type="PANTHER" id="PTHR35567:SF1">
    <property type="entry name" value="CONSERVED FUNGAL PROTEIN (AFU_ORTHOLOGUE AFUA_1G14230)"/>
    <property type="match status" value="1"/>
</dbReference>
<organism evidence="4 5">
    <name type="scientific">Bondarzewia mesenterica</name>
    <dbReference type="NCBI Taxonomy" id="1095465"/>
    <lineage>
        <taxon>Eukaryota</taxon>
        <taxon>Fungi</taxon>
        <taxon>Dikarya</taxon>
        <taxon>Basidiomycota</taxon>
        <taxon>Agaricomycotina</taxon>
        <taxon>Agaricomycetes</taxon>
        <taxon>Russulales</taxon>
        <taxon>Bondarzewiaceae</taxon>
        <taxon>Bondarzewia</taxon>
    </lineage>
</organism>
<comment type="caution">
    <text evidence="4">The sequence shown here is derived from an EMBL/GenBank/DDBJ whole genome shotgun (WGS) entry which is preliminary data.</text>
</comment>
<dbReference type="AlphaFoldDB" id="A0A4S4M955"/>
<feature type="domain" description="Nuclear pore complex protein NUP96 C-terminal" evidence="3">
    <location>
        <begin position="662"/>
        <end position="978"/>
    </location>
</feature>
<dbReference type="Proteomes" id="UP000310158">
    <property type="component" value="Unassembled WGS sequence"/>
</dbReference>
<proteinExistence type="predicted"/>
<gene>
    <name evidence="4" type="ORF">EW146_g347</name>
</gene>
<dbReference type="PANTHER" id="PTHR35567">
    <property type="entry name" value="MALATE DEHYDROGENASE (AFU_ORTHOLOGUE AFUA_2G13800)"/>
    <property type="match status" value="1"/>
</dbReference>
<evidence type="ECO:0000256" key="1">
    <source>
        <dbReference type="SAM" id="MobiDB-lite"/>
    </source>
</evidence>
<feature type="region of interest" description="Disordered" evidence="1">
    <location>
        <begin position="434"/>
        <end position="462"/>
    </location>
</feature>
<protein>
    <recommendedName>
        <fullName evidence="3">Nuclear pore complex protein NUP96 C-terminal domain-containing protein</fullName>
    </recommendedName>
</protein>
<feature type="signal peptide" evidence="2">
    <location>
        <begin position="1"/>
        <end position="18"/>
    </location>
</feature>
<dbReference type="Gene3D" id="1.25.40.690">
    <property type="match status" value="1"/>
</dbReference>
<keyword evidence="2" id="KW-0732">Signal</keyword>
<dbReference type="EMBL" id="SGPL01000007">
    <property type="protein sequence ID" value="THH21138.1"/>
    <property type="molecule type" value="Genomic_DNA"/>
</dbReference>
<dbReference type="Pfam" id="PF12110">
    <property type="entry name" value="Nup96"/>
    <property type="match status" value="1"/>
</dbReference>
<evidence type="ECO:0000256" key="2">
    <source>
        <dbReference type="SAM" id="SignalP"/>
    </source>
</evidence>
<reference evidence="4 5" key="1">
    <citation type="submission" date="2019-02" db="EMBL/GenBank/DDBJ databases">
        <title>Genome sequencing of the rare red list fungi Bondarzewia mesenterica.</title>
        <authorList>
            <person name="Buettner E."/>
            <person name="Kellner H."/>
        </authorList>
    </citation>
    <scope>NUCLEOTIDE SEQUENCE [LARGE SCALE GENOMIC DNA]</scope>
    <source>
        <strain evidence="4 5">DSM 108281</strain>
    </source>
</reference>